<comment type="caution">
    <text evidence="3">The sequence shown here is derived from an EMBL/GenBank/DDBJ whole genome shotgun (WGS) entry which is preliminary data.</text>
</comment>
<evidence type="ECO:0000313" key="4">
    <source>
        <dbReference type="Proteomes" id="UP000792457"/>
    </source>
</evidence>
<dbReference type="OrthoDB" id="6493579at2759"/>
<dbReference type="Proteomes" id="UP000792457">
    <property type="component" value="Unassembled WGS sequence"/>
</dbReference>
<dbReference type="GO" id="GO:0062129">
    <property type="term" value="C:chitin-based extracellular matrix"/>
    <property type="evidence" value="ECO:0007669"/>
    <property type="project" value="TreeGrafter"/>
</dbReference>
<dbReference type="PANTHER" id="PTHR10380:SF173">
    <property type="entry name" value="CUTICULAR PROTEIN 47EF, ISOFORM C-RELATED"/>
    <property type="match status" value="1"/>
</dbReference>
<reference evidence="3" key="1">
    <citation type="submission" date="2013-04" db="EMBL/GenBank/DDBJ databases">
        <authorList>
            <person name="Qu J."/>
            <person name="Murali S.C."/>
            <person name="Bandaranaike D."/>
            <person name="Bellair M."/>
            <person name="Blankenburg K."/>
            <person name="Chao H."/>
            <person name="Dinh H."/>
            <person name="Doddapaneni H."/>
            <person name="Downs B."/>
            <person name="Dugan-Rocha S."/>
            <person name="Elkadiri S."/>
            <person name="Gnanaolivu R.D."/>
            <person name="Hernandez B."/>
            <person name="Javaid M."/>
            <person name="Jayaseelan J.C."/>
            <person name="Lee S."/>
            <person name="Li M."/>
            <person name="Ming W."/>
            <person name="Munidasa M."/>
            <person name="Muniz J."/>
            <person name="Nguyen L."/>
            <person name="Ongeri F."/>
            <person name="Osuji N."/>
            <person name="Pu L.-L."/>
            <person name="Puazo M."/>
            <person name="Qu C."/>
            <person name="Quiroz J."/>
            <person name="Raj R."/>
            <person name="Weissenberger G."/>
            <person name="Xin Y."/>
            <person name="Zou X."/>
            <person name="Han Y."/>
            <person name="Richards S."/>
            <person name="Worley K."/>
            <person name="Muzny D."/>
            <person name="Gibbs R."/>
        </authorList>
    </citation>
    <scope>NUCLEOTIDE SEQUENCE</scope>
    <source>
        <strain evidence="3">Sampled in the wild</strain>
    </source>
</reference>
<reference evidence="3" key="2">
    <citation type="submission" date="2017-10" db="EMBL/GenBank/DDBJ databases">
        <title>Ladona fulva Genome sequencing and assembly.</title>
        <authorList>
            <person name="Murali S."/>
            <person name="Richards S."/>
            <person name="Bandaranaike D."/>
            <person name="Bellair M."/>
            <person name="Blankenburg K."/>
            <person name="Chao H."/>
            <person name="Dinh H."/>
            <person name="Doddapaneni H."/>
            <person name="Dugan-Rocha S."/>
            <person name="Elkadiri S."/>
            <person name="Gnanaolivu R."/>
            <person name="Hernandez B."/>
            <person name="Skinner E."/>
            <person name="Javaid M."/>
            <person name="Lee S."/>
            <person name="Li M."/>
            <person name="Ming W."/>
            <person name="Munidasa M."/>
            <person name="Muniz J."/>
            <person name="Nguyen L."/>
            <person name="Hughes D."/>
            <person name="Osuji N."/>
            <person name="Pu L.-L."/>
            <person name="Puazo M."/>
            <person name="Qu C."/>
            <person name="Quiroz J."/>
            <person name="Raj R."/>
            <person name="Weissenberger G."/>
            <person name="Xin Y."/>
            <person name="Zou X."/>
            <person name="Han Y."/>
            <person name="Worley K."/>
            <person name="Muzny D."/>
            <person name="Gibbs R."/>
        </authorList>
    </citation>
    <scope>NUCLEOTIDE SEQUENCE</scope>
    <source>
        <strain evidence="3">Sampled in the wild</strain>
    </source>
</reference>
<evidence type="ECO:0000256" key="2">
    <source>
        <dbReference type="PROSITE-ProRule" id="PRU00497"/>
    </source>
</evidence>
<name>A0A8K0NSY8_LADFU</name>
<dbReference type="PROSITE" id="PS51155">
    <property type="entry name" value="CHIT_BIND_RR_2"/>
    <property type="match status" value="1"/>
</dbReference>
<evidence type="ECO:0000256" key="1">
    <source>
        <dbReference type="ARBA" id="ARBA00022460"/>
    </source>
</evidence>
<gene>
    <name evidence="3" type="ORF">J437_LFUL002570</name>
</gene>
<keyword evidence="4" id="KW-1185">Reference proteome</keyword>
<dbReference type="PANTHER" id="PTHR10380">
    <property type="entry name" value="CUTICLE PROTEIN"/>
    <property type="match status" value="1"/>
</dbReference>
<accession>A0A8K0NSY8</accession>
<dbReference type="InterPro" id="IPR031311">
    <property type="entry name" value="CHIT_BIND_RR_consensus"/>
</dbReference>
<dbReference type="GO" id="GO:0008010">
    <property type="term" value="F:structural constituent of chitin-based larval cuticle"/>
    <property type="evidence" value="ECO:0007669"/>
    <property type="project" value="TreeGrafter"/>
</dbReference>
<proteinExistence type="predicted"/>
<dbReference type="InterPro" id="IPR000618">
    <property type="entry name" value="Insect_cuticle"/>
</dbReference>
<organism evidence="3 4">
    <name type="scientific">Ladona fulva</name>
    <name type="common">Scarce chaser dragonfly</name>
    <name type="synonym">Libellula fulva</name>
    <dbReference type="NCBI Taxonomy" id="123851"/>
    <lineage>
        <taxon>Eukaryota</taxon>
        <taxon>Metazoa</taxon>
        <taxon>Ecdysozoa</taxon>
        <taxon>Arthropoda</taxon>
        <taxon>Hexapoda</taxon>
        <taxon>Insecta</taxon>
        <taxon>Pterygota</taxon>
        <taxon>Palaeoptera</taxon>
        <taxon>Odonata</taxon>
        <taxon>Epiprocta</taxon>
        <taxon>Anisoptera</taxon>
        <taxon>Libelluloidea</taxon>
        <taxon>Libellulidae</taxon>
        <taxon>Ladona</taxon>
    </lineage>
</organism>
<dbReference type="AlphaFoldDB" id="A0A8K0NSY8"/>
<dbReference type="PROSITE" id="PS00233">
    <property type="entry name" value="CHIT_BIND_RR_1"/>
    <property type="match status" value="1"/>
</dbReference>
<dbReference type="Pfam" id="PF00379">
    <property type="entry name" value="Chitin_bind_4"/>
    <property type="match status" value="1"/>
</dbReference>
<dbReference type="EMBL" id="KZ308163">
    <property type="protein sequence ID" value="KAG8223520.1"/>
    <property type="molecule type" value="Genomic_DNA"/>
</dbReference>
<keyword evidence="1 2" id="KW-0193">Cuticle</keyword>
<evidence type="ECO:0000313" key="3">
    <source>
        <dbReference type="EMBL" id="KAG8223520.1"/>
    </source>
</evidence>
<sequence length="66" mass="7342">MRYETGDGISKTERGYLKDLDGGETAQTVIGEYSYTHPDGTVVSVQYVADEEGFRPNINLKQANKK</sequence>
<dbReference type="InterPro" id="IPR050468">
    <property type="entry name" value="Cuticle_Struct_Prot"/>
</dbReference>
<protein>
    <submittedName>
        <fullName evidence="3">Uncharacterized protein</fullName>
    </submittedName>
</protein>